<evidence type="ECO:0000256" key="2">
    <source>
        <dbReference type="ARBA" id="ARBA00023253"/>
    </source>
</evidence>
<dbReference type="AlphaFoldDB" id="A0A9P6XKI5"/>
<keyword evidence="5" id="KW-1185">Reference proteome</keyword>
<dbReference type="OrthoDB" id="1882547at2759"/>
<dbReference type="Proteomes" id="UP000716291">
    <property type="component" value="Unassembled WGS sequence"/>
</dbReference>
<dbReference type="GO" id="GO:0016740">
    <property type="term" value="F:transferase activity"/>
    <property type="evidence" value="ECO:0007669"/>
    <property type="project" value="UniProtKB-KW"/>
</dbReference>
<keyword evidence="2" id="KW-0294">Fucose metabolism</keyword>
<proteinExistence type="predicted"/>
<dbReference type="EMBL" id="JAANQT010000014">
    <property type="protein sequence ID" value="KAG1315963.1"/>
    <property type="molecule type" value="Genomic_DNA"/>
</dbReference>
<evidence type="ECO:0008006" key="6">
    <source>
        <dbReference type="Google" id="ProtNLM"/>
    </source>
</evidence>
<comment type="caution">
    <text evidence="4">The sequence shown here is derived from an EMBL/GenBank/DDBJ whole genome shotgun (WGS) entry which is preliminary data.</text>
</comment>
<dbReference type="PANTHER" id="PTHR36050:SF1">
    <property type="entry name" value="O-FUCOSYLTRANSFERASE 30"/>
    <property type="match status" value="1"/>
</dbReference>
<organism evidence="4 5">
    <name type="scientific">Rhizopus oryzae</name>
    <name type="common">Mucormycosis agent</name>
    <name type="synonym">Rhizopus arrhizus var. delemar</name>
    <dbReference type="NCBI Taxonomy" id="64495"/>
    <lineage>
        <taxon>Eukaryota</taxon>
        <taxon>Fungi</taxon>
        <taxon>Fungi incertae sedis</taxon>
        <taxon>Mucoromycota</taxon>
        <taxon>Mucoromycotina</taxon>
        <taxon>Mucoromycetes</taxon>
        <taxon>Mucorales</taxon>
        <taxon>Mucorineae</taxon>
        <taxon>Rhizopodaceae</taxon>
        <taxon>Rhizopus</taxon>
    </lineage>
</organism>
<reference evidence="4" key="1">
    <citation type="journal article" date="2020" name="Microb. Genom.">
        <title>Genetic diversity of clinical and environmental Mucorales isolates obtained from an investigation of mucormycosis cases among solid organ transplant recipients.</title>
        <authorList>
            <person name="Nguyen M.H."/>
            <person name="Kaul D."/>
            <person name="Muto C."/>
            <person name="Cheng S.J."/>
            <person name="Richter R.A."/>
            <person name="Bruno V.M."/>
            <person name="Liu G."/>
            <person name="Beyhan S."/>
            <person name="Sundermann A.J."/>
            <person name="Mounaud S."/>
            <person name="Pasculle A.W."/>
            <person name="Nierman W.C."/>
            <person name="Driscoll E."/>
            <person name="Cumbie R."/>
            <person name="Clancy C.J."/>
            <person name="Dupont C.L."/>
        </authorList>
    </citation>
    <scope>NUCLEOTIDE SEQUENCE</scope>
    <source>
        <strain evidence="4">GL11</strain>
    </source>
</reference>
<dbReference type="Pfam" id="PF10250">
    <property type="entry name" value="O-FucT"/>
    <property type="match status" value="1"/>
</dbReference>
<evidence type="ECO:0000256" key="1">
    <source>
        <dbReference type="ARBA" id="ARBA00022679"/>
    </source>
</evidence>
<keyword evidence="3" id="KW-0119">Carbohydrate metabolism</keyword>
<protein>
    <recommendedName>
        <fullName evidence="6">O-fucosyltransferase family protein</fullName>
    </recommendedName>
</protein>
<gene>
    <name evidence="4" type="ORF">G6F64_000247</name>
</gene>
<dbReference type="GO" id="GO:0006004">
    <property type="term" value="P:fucose metabolic process"/>
    <property type="evidence" value="ECO:0007669"/>
    <property type="project" value="UniProtKB-KW"/>
</dbReference>
<dbReference type="InterPro" id="IPR019378">
    <property type="entry name" value="GDP-Fuc_O-FucTrfase"/>
</dbReference>
<evidence type="ECO:0000313" key="5">
    <source>
        <dbReference type="Proteomes" id="UP000716291"/>
    </source>
</evidence>
<evidence type="ECO:0000256" key="3">
    <source>
        <dbReference type="ARBA" id="ARBA00023277"/>
    </source>
</evidence>
<dbReference type="Gene3D" id="3.40.50.11350">
    <property type="match status" value="1"/>
</dbReference>
<sequence length="440" mass="50541">MFLVVYTTSQSVSVQLQFNVESISSKYSKENNVEKYVTYYPHSGLHNQRLALINALVLAKALNRTLILPDINIGKAVAWNAAPRFEQKMSICPIEKTARNCKDFRKYVPLPAEAIFDLSAARSNGVRIIHRTSMSQTYFEDVWDATDDDIYRVNDLIRLSYRIFDSRENKDIMYNFTQRIDMQDLAIRQERFIIFGSLHYTNRLALSDPQLIWFQHHLQQEISISHPVVIQQALRIISRLGGPNNFVGVHLRQGDGFFKSLMVETITSVRLALEQDDLSYLQTDQIPIPTTRSLTETEKNTIERLQNIKDTNNLLNQCLGINHPDNHPRLRLIYMATDTPRPRIALRDLHTEFPCIFTLSDFPEVIQDTLSAKPMETGNEVVDGEYARVGKGINSLLIPMVEAEIASHASAFIGTRRSTFSSYIMHRYNKFQTMYATLLS</sequence>
<dbReference type="Gene3D" id="3.40.50.11340">
    <property type="match status" value="1"/>
</dbReference>
<evidence type="ECO:0000313" key="4">
    <source>
        <dbReference type="EMBL" id="KAG1315963.1"/>
    </source>
</evidence>
<dbReference type="CDD" id="cd11296">
    <property type="entry name" value="O-FucT_like"/>
    <property type="match status" value="1"/>
</dbReference>
<dbReference type="PANTHER" id="PTHR36050">
    <property type="entry name" value="O-FUCOSYLTRANSFERASE 30"/>
    <property type="match status" value="1"/>
</dbReference>
<accession>A0A9P6XKI5</accession>
<name>A0A9P6XKI5_RHIOR</name>
<keyword evidence="1" id="KW-0808">Transferase</keyword>